<dbReference type="PANTHER" id="PTHR44196:SF1">
    <property type="entry name" value="DEHYDROGENASE_REDUCTASE SDR FAMILY MEMBER 7B"/>
    <property type="match status" value="1"/>
</dbReference>
<dbReference type="Pfam" id="PF00106">
    <property type="entry name" value="adh_short"/>
    <property type="match status" value="1"/>
</dbReference>
<dbReference type="GO" id="GO:0016491">
    <property type="term" value="F:oxidoreductase activity"/>
    <property type="evidence" value="ECO:0007669"/>
    <property type="project" value="UniProtKB-KW"/>
</dbReference>
<accession>A0AA96WLN8</accession>
<dbReference type="RefSeq" id="WP_316435790.1">
    <property type="nucleotide sequence ID" value="NZ_CP053587.1"/>
</dbReference>
<dbReference type="PROSITE" id="PS00061">
    <property type="entry name" value="ADH_SHORT"/>
    <property type="match status" value="1"/>
</dbReference>
<proteinExistence type="inferred from homology"/>
<dbReference type="CDD" id="cd05233">
    <property type="entry name" value="SDR_c"/>
    <property type="match status" value="1"/>
</dbReference>
<protein>
    <submittedName>
        <fullName evidence="4">SDR family oxidoreductase</fullName>
    </submittedName>
</protein>
<dbReference type="AlphaFoldDB" id="A0AA96WLN8"/>
<dbReference type="Gene3D" id="3.40.50.720">
    <property type="entry name" value="NAD(P)-binding Rossmann-like Domain"/>
    <property type="match status" value="1"/>
</dbReference>
<organism evidence="4">
    <name type="scientific">Leptolyngbya sp. NK1-12</name>
    <dbReference type="NCBI Taxonomy" id="2547451"/>
    <lineage>
        <taxon>Bacteria</taxon>
        <taxon>Bacillati</taxon>
        <taxon>Cyanobacteriota</taxon>
        <taxon>Cyanophyceae</taxon>
        <taxon>Leptolyngbyales</taxon>
        <taxon>Leptolyngbyaceae</taxon>
        <taxon>Leptolyngbya group</taxon>
        <taxon>Leptolyngbya</taxon>
    </lineage>
</organism>
<dbReference type="FunFam" id="3.40.50.720:FF:000084">
    <property type="entry name" value="Short-chain dehydrogenase reductase"/>
    <property type="match status" value="1"/>
</dbReference>
<evidence type="ECO:0000256" key="3">
    <source>
        <dbReference type="RuleBase" id="RU000363"/>
    </source>
</evidence>
<sequence length="276" mass="30073">MAPTVLITGASQGIGKATALLFAQKGYNIVLAARQADRLNAVAEELREAGHSALAVPTDVRLFSDVNALVNRAIEHYGSVEVLINNAGIYISGPVEHFSLDEWHQAIDTNLWGYIHTIHALLPHLLAQGKGTIVNVSSVGGKAAIPYLTPYTTSKFAVAGLTQALHTELAPKGIHVCGIYPNLIKSEFLERAIFVGQDADDQQQRRQQVEQILQVPGVEKPEDVAQAIWQAVAQQRAEVIVGTANLSVALNNLLPGLMQWLFRRTFKNQDSYNDQP</sequence>
<dbReference type="PANTHER" id="PTHR44196">
    <property type="entry name" value="DEHYDROGENASE/REDUCTASE SDR FAMILY MEMBER 7B"/>
    <property type="match status" value="1"/>
</dbReference>
<evidence type="ECO:0000313" key="4">
    <source>
        <dbReference type="EMBL" id="WNZ27484.1"/>
    </source>
</evidence>
<dbReference type="SUPFAM" id="SSF51735">
    <property type="entry name" value="NAD(P)-binding Rossmann-fold domains"/>
    <property type="match status" value="1"/>
</dbReference>
<dbReference type="GO" id="GO:0016020">
    <property type="term" value="C:membrane"/>
    <property type="evidence" value="ECO:0007669"/>
    <property type="project" value="TreeGrafter"/>
</dbReference>
<dbReference type="InterPro" id="IPR036291">
    <property type="entry name" value="NAD(P)-bd_dom_sf"/>
</dbReference>
<dbReference type="InterPro" id="IPR002347">
    <property type="entry name" value="SDR_fam"/>
</dbReference>
<reference evidence="4" key="1">
    <citation type="submission" date="2020-05" db="EMBL/GenBank/DDBJ databases">
        <authorList>
            <person name="Zhu T."/>
            <person name="Keshari N."/>
            <person name="Lu X."/>
        </authorList>
    </citation>
    <scope>NUCLEOTIDE SEQUENCE</scope>
    <source>
        <strain evidence="4">NK1-12</strain>
    </source>
</reference>
<comment type="similarity">
    <text evidence="1 3">Belongs to the short-chain dehydrogenases/reductases (SDR) family.</text>
</comment>
<dbReference type="InterPro" id="IPR020904">
    <property type="entry name" value="Sc_DH/Rdtase_CS"/>
</dbReference>
<name>A0AA96WLN8_9CYAN</name>
<dbReference type="PRINTS" id="PR00080">
    <property type="entry name" value="SDRFAMILY"/>
</dbReference>
<gene>
    <name evidence="4" type="ORF">HJG54_31900</name>
</gene>
<keyword evidence="2" id="KW-0560">Oxidoreductase</keyword>
<evidence type="ECO:0000256" key="1">
    <source>
        <dbReference type="ARBA" id="ARBA00006484"/>
    </source>
</evidence>
<evidence type="ECO:0000256" key="2">
    <source>
        <dbReference type="ARBA" id="ARBA00023002"/>
    </source>
</evidence>
<dbReference type="EMBL" id="CP053587">
    <property type="protein sequence ID" value="WNZ27484.1"/>
    <property type="molecule type" value="Genomic_DNA"/>
</dbReference>
<dbReference type="PRINTS" id="PR00081">
    <property type="entry name" value="GDHRDH"/>
</dbReference>